<sequence>MSSNIFETPISLLNNLLEHLTSISQGRAVPVDYKLIDNACLILKGETSLYQNSENRILDQLVLAVLSTIRSDNTTSEAKNASVQVLDCILSHYEFDQILEHFGMKLFIQGLESEKERLQILVIDILSRADPADIIANTSVVLLLVQILNDPESSIALVNETEKCLFMLVRKGELVRRRIISDEVISNFRKIRTNPRVVPRLYDLVLELLPIVPNIPDDLYLVTTQEITSSNDILMDSLTVSFYHNLLVQISKNISLRPILDRLGEQISYISRIFCDPTFKPEIGNSDYIDAASFLCELSKLSLQKFVDADNSYHIIEHAISCYLTHKSCRYLLSNINPSTLESETIFLKNFKLEGITTSIYCNLIQDSKILAEELQINTADIEKLSVSDFLKILLSLVHTKYGLHKLTRDWSPLITNLLDINDILDSDIWRKKLDVVRELYDKRSQIGVWSQKIVEAYGLMRNGHPITSEADVMDTTGP</sequence>
<dbReference type="InterPro" id="IPR041335">
    <property type="entry name" value="HSM3_N"/>
</dbReference>
<proteinExistence type="predicted"/>
<comment type="caution">
    <text evidence="2">The sequence shown here is derived from an EMBL/GenBank/DDBJ whole genome shotgun (WGS) entry which is preliminary data.</text>
</comment>
<dbReference type="CDD" id="cd12794">
    <property type="entry name" value="Hsm3_like"/>
    <property type="match status" value="1"/>
</dbReference>
<dbReference type="Gene3D" id="1.25.10.50">
    <property type="match status" value="1"/>
</dbReference>
<dbReference type="EMBL" id="JABCYN010000019">
    <property type="protein sequence ID" value="KAF6013987.1"/>
    <property type="molecule type" value="Genomic_DNA"/>
</dbReference>
<dbReference type="Proteomes" id="UP000568158">
    <property type="component" value="Unassembled WGS sequence"/>
</dbReference>
<dbReference type="AlphaFoldDB" id="A0A8H6EXP6"/>
<name>A0A8H6EXP6_DEKBR</name>
<evidence type="ECO:0000313" key="2">
    <source>
        <dbReference type="EMBL" id="KAF6013987.1"/>
    </source>
</evidence>
<protein>
    <recommendedName>
        <fullName evidence="1">DNA mismatch repair protein HSM3 N-terminal domain-containing protein</fullName>
    </recommendedName>
</protein>
<accession>A0A8H6EXP6</accession>
<organism evidence="2 3">
    <name type="scientific">Dekkera bruxellensis</name>
    <name type="common">Brettanomyces custersii</name>
    <dbReference type="NCBI Taxonomy" id="5007"/>
    <lineage>
        <taxon>Eukaryota</taxon>
        <taxon>Fungi</taxon>
        <taxon>Dikarya</taxon>
        <taxon>Ascomycota</taxon>
        <taxon>Saccharomycotina</taxon>
        <taxon>Pichiomycetes</taxon>
        <taxon>Pichiales</taxon>
        <taxon>Pichiaceae</taxon>
        <taxon>Brettanomyces</taxon>
    </lineage>
</organism>
<gene>
    <name evidence="2" type="ORF">HII12_001528</name>
</gene>
<evidence type="ECO:0000313" key="3">
    <source>
        <dbReference type="Proteomes" id="UP000568158"/>
    </source>
</evidence>
<dbReference type="Gene3D" id="1.25.40.580">
    <property type="match status" value="1"/>
</dbReference>
<evidence type="ECO:0000259" key="1">
    <source>
        <dbReference type="Pfam" id="PF18795"/>
    </source>
</evidence>
<feature type="domain" description="DNA mismatch repair protein HSM3 N-terminal" evidence="1">
    <location>
        <begin position="15"/>
        <end position="247"/>
    </location>
</feature>
<dbReference type="Pfam" id="PF18795">
    <property type="entry name" value="HSM3_N"/>
    <property type="match status" value="1"/>
</dbReference>
<reference evidence="2 3" key="1">
    <citation type="journal article" date="2020" name="Appl. Microbiol. Biotechnol.">
        <title>Targeted gene deletion in Brettanomyces bruxellensis with an expression-free CRISPR-Cas9 system.</title>
        <authorList>
            <person name="Varela C."/>
            <person name="Bartel C."/>
            <person name="Onetto C."/>
            <person name="Borneman A."/>
        </authorList>
    </citation>
    <scope>NUCLEOTIDE SEQUENCE [LARGE SCALE GENOMIC DNA]</scope>
    <source>
        <strain evidence="2 3">AWRI1613</strain>
    </source>
</reference>